<gene>
    <name evidence="7" type="ORF">HH216_06740</name>
</gene>
<keyword evidence="5" id="KW-1015">Disulfide bond</keyword>
<dbReference type="Gene3D" id="2.102.10.10">
    <property type="entry name" value="Rieske [2Fe-2S] iron-sulphur domain"/>
    <property type="match status" value="1"/>
</dbReference>
<dbReference type="SUPFAM" id="SSF50022">
    <property type="entry name" value="ISP domain"/>
    <property type="match status" value="1"/>
</dbReference>
<keyword evidence="3" id="KW-0408">Iron</keyword>
<evidence type="ECO:0000256" key="5">
    <source>
        <dbReference type="ARBA" id="ARBA00023157"/>
    </source>
</evidence>
<dbReference type="Pfam" id="PF00355">
    <property type="entry name" value="Rieske"/>
    <property type="match status" value="1"/>
</dbReference>
<sequence>MKTQQPEEQLNRGEFLRSLGMSSAALMAFYCMGTLSACSSKSTDPAPSTGSGTGTGTGTGTSGALDLTASANSALKTEGGYVYNGSMIVARVKGGGYVALARACTHQGTNVQYRLTQNDFYCPNHGSEFSTVGAVEVGPATTGLAVYKTALSTDGNTLTITT</sequence>
<reference evidence="7 8" key="1">
    <citation type="submission" date="2020-04" db="EMBL/GenBank/DDBJ databases">
        <title>Genome sequencing of novel species.</title>
        <authorList>
            <person name="Heo J."/>
            <person name="Kim S.-J."/>
            <person name="Kim J.-S."/>
            <person name="Hong S.-B."/>
            <person name="Kwon S.-W."/>
        </authorList>
    </citation>
    <scope>NUCLEOTIDE SEQUENCE [LARGE SCALE GENOMIC DNA]</scope>
    <source>
        <strain evidence="7 8">CJU-R4</strain>
    </source>
</reference>
<evidence type="ECO:0000313" key="7">
    <source>
        <dbReference type="EMBL" id="QJD78153.1"/>
    </source>
</evidence>
<evidence type="ECO:0000256" key="3">
    <source>
        <dbReference type="ARBA" id="ARBA00023004"/>
    </source>
</evidence>
<dbReference type="PROSITE" id="PS51296">
    <property type="entry name" value="RIESKE"/>
    <property type="match status" value="1"/>
</dbReference>
<dbReference type="GO" id="GO:0051537">
    <property type="term" value="F:2 iron, 2 sulfur cluster binding"/>
    <property type="evidence" value="ECO:0007669"/>
    <property type="project" value="UniProtKB-KW"/>
</dbReference>
<keyword evidence="1" id="KW-0001">2Fe-2S</keyword>
<dbReference type="KEGG" id="srho:HH216_06740"/>
<evidence type="ECO:0000259" key="6">
    <source>
        <dbReference type="PROSITE" id="PS51296"/>
    </source>
</evidence>
<dbReference type="InterPro" id="IPR036922">
    <property type="entry name" value="Rieske_2Fe-2S_sf"/>
</dbReference>
<proteinExistence type="predicted"/>
<feature type="domain" description="Rieske" evidence="6">
    <location>
        <begin position="67"/>
        <end position="158"/>
    </location>
</feature>
<dbReference type="EMBL" id="CP051677">
    <property type="protein sequence ID" value="QJD78153.1"/>
    <property type="molecule type" value="Genomic_DNA"/>
</dbReference>
<dbReference type="Proteomes" id="UP000501128">
    <property type="component" value="Chromosome"/>
</dbReference>
<dbReference type="CDD" id="cd03467">
    <property type="entry name" value="Rieske"/>
    <property type="match status" value="1"/>
</dbReference>
<keyword evidence="4" id="KW-0411">Iron-sulfur</keyword>
<dbReference type="AlphaFoldDB" id="A0A7L5DLS9"/>
<accession>A0A7L5DLS9</accession>
<protein>
    <submittedName>
        <fullName evidence="7">Rieske (2Fe-2S) protein</fullName>
    </submittedName>
</protein>
<keyword evidence="8" id="KW-1185">Reference proteome</keyword>
<evidence type="ECO:0000256" key="2">
    <source>
        <dbReference type="ARBA" id="ARBA00022723"/>
    </source>
</evidence>
<dbReference type="GO" id="GO:0046872">
    <property type="term" value="F:metal ion binding"/>
    <property type="evidence" value="ECO:0007669"/>
    <property type="project" value="UniProtKB-KW"/>
</dbReference>
<dbReference type="PANTHER" id="PTHR10134">
    <property type="entry name" value="CYTOCHROME B-C1 COMPLEX SUBUNIT RIESKE, MITOCHONDRIAL"/>
    <property type="match status" value="1"/>
</dbReference>
<dbReference type="RefSeq" id="WP_169550095.1">
    <property type="nucleotide sequence ID" value="NZ_CP051677.1"/>
</dbReference>
<dbReference type="InterPro" id="IPR014349">
    <property type="entry name" value="Rieske_Fe-S_prot"/>
</dbReference>
<evidence type="ECO:0000313" key="8">
    <source>
        <dbReference type="Proteomes" id="UP000501128"/>
    </source>
</evidence>
<dbReference type="InterPro" id="IPR017941">
    <property type="entry name" value="Rieske_2Fe-2S"/>
</dbReference>
<evidence type="ECO:0000256" key="1">
    <source>
        <dbReference type="ARBA" id="ARBA00022714"/>
    </source>
</evidence>
<organism evidence="7 8">
    <name type="scientific">Spirosoma rhododendri</name>
    <dbReference type="NCBI Taxonomy" id="2728024"/>
    <lineage>
        <taxon>Bacteria</taxon>
        <taxon>Pseudomonadati</taxon>
        <taxon>Bacteroidota</taxon>
        <taxon>Cytophagia</taxon>
        <taxon>Cytophagales</taxon>
        <taxon>Cytophagaceae</taxon>
        <taxon>Spirosoma</taxon>
    </lineage>
</organism>
<keyword evidence="2" id="KW-0479">Metal-binding</keyword>
<name>A0A7L5DLS9_9BACT</name>
<evidence type="ECO:0000256" key="4">
    <source>
        <dbReference type="ARBA" id="ARBA00023014"/>
    </source>
</evidence>